<gene>
    <name evidence="1" type="ORF">MAM1_0103d05324</name>
</gene>
<dbReference type="STRING" id="91626.A0A0C9MUU0"/>
<accession>A0A0C9MUU0</accession>
<dbReference type="Proteomes" id="UP000053815">
    <property type="component" value="Unassembled WGS sequence"/>
</dbReference>
<protein>
    <recommendedName>
        <fullName evidence="3">Reverse transcriptase zinc-binding domain-containing protein</fullName>
    </recommendedName>
</protein>
<evidence type="ECO:0000313" key="2">
    <source>
        <dbReference type="Proteomes" id="UP000053815"/>
    </source>
</evidence>
<dbReference type="EMBL" id="DF836392">
    <property type="protein sequence ID" value="GAN05848.1"/>
    <property type="molecule type" value="Genomic_DNA"/>
</dbReference>
<dbReference type="AlphaFoldDB" id="A0A0C9MUU0"/>
<evidence type="ECO:0008006" key="3">
    <source>
        <dbReference type="Google" id="ProtNLM"/>
    </source>
</evidence>
<name>A0A0C9MUU0_9FUNG</name>
<sequence>MSIQFTPYCPHCQFSSSSIIEDTEHFLFSCPSKLEVWRHTLSLYLSPRFAHFAYEENIAILYFRLDIDR</sequence>
<proteinExistence type="predicted"/>
<evidence type="ECO:0000313" key="1">
    <source>
        <dbReference type="EMBL" id="GAN05848.1"/>
    </source>
</evidence>
<reference evidence="1" key="1">
    <citation type="submission" date="2014-09" db="EMBL/GenBank/DDBJ databases">
        <title>Draft genome sequence of an oleaginous Mucoromycotina fungus Mucor ambiguus NBRC6742.</title>
        <authorList>
            <person name="Takeda I."/>
            <person name="Yamane N."/>
            <person name="Morita T."/>
            <person name="Tamano K."/>
            <person name="Machida M."/>
            <person name="Baker S."/>
            <person name="Koike H."/>
        </authorList>
    </citation>
    <scope>NUCLEOTIDE SEQUENCE</scope>
    <source>
        <strain evidence="1">NBRC 6742</strain>
    </source>
</reference>
<organism evidence="1">
    <name type="scientific">Mucor ambiguus</name>
    <dbReference type="NCBI Taxonomy" id="91626"/>
    <lineage>
        <taxon>Eukaryota</taxon>
        <taxon>Fungi</taxon>
        <taxon>Fungi incertae sedis</taxon>
        <taxon>Mucoromycota</taxon>
        <taxon>Mucoromycotina</taxon>
        <taxon>Mucoromycetes</taxon>
        <taxon>Mucorales</taxon>
        <taxon>Mucorineae</taxon>
        <taxon>Mucoraceae</taxon>
        <taxon>Mucor</taxon>
    </lineage>
</organism>
<dbReference type="OrthoDB" id="2214613at2759"/>
<keyword evidence="2" id="KW-1185">Reference proteome</keyword>